<dbReference type="Pfam" id="PF04185">
    <property type="entry name" value="Phosphoesterase"/>
    <property type="match status" value="2"/>
</dbReference>
<accession>A0A1I1LCE3</accession>
<evidence type="ECO:0000256" key="2">
    <source>
        <dbReference type="ARBA" id="ARBA00012018"/>
    </source>
</evidence>
<keyword evidence="4" id="KW-0175">Coiled coil</keyword>
<name>A0A1I1LCE3_9FLAO</name>
<sequence length="800" mass="91679">MESRRSFLKKASLLAGSTALFNSMPQSIARALAISADPGTTYLNAENIVFLMQENRSFDHCFGRLRGVRGFNDPRAIDTPTGLPVWYQRNNAGKTATPFRLDIKNTKSTWMGSLPHGWEDMVAARNNGKMDKWLEAKKSGNPDYARMPLTMGYYDREDLPFYYSFADAFTVCDQSFCSTLTGTSPNRNYFWAGTVREDAHNPSSKAHVDNGMIDFKNVSWKTYPERLEEAGISWGVYQNELSIPTGLSGEEEFWLANFTDNDLEFIKQYNVRFHPQHRAWMQSELEKLLKIEKSEKHSENEQKELTAKIANLSKDLEVYSEVNFNKLSDHQKAIHNKAFITNKNYLEYRKLEHLKFEDKELKVPKGDVLHQFRNDVDNGELPMVSWLVAPCAFSDHPGSPWYGAWYVSEVLDILTKNPEQWKKTIFIVTYDENDGYFDHVPPFIAPKPGNGASNNIPTEEEFVDGKHNLGLGYRVPMIVASPWSRGGYVNSEVFDHTSSLQFLEHFIEKKTGKKVIEENIGDWRRAICGNLTSVFRDADSSVPKEMTVKRDAYIQQIYDAKEKKLPSDYKMLSDTDLRDLRNKDQLNKLLPAQEPGTKPACALPYNLSLDCGYMASKDKLELTMSNDNIFSKSKKVAAPFQVYDMISLLQDAKKSCYDFTVSEGEHIKYDFPFHSDEFFIKAYASNGFYREFRGHKNQLAATTITLKIRGDEEGVWAIFKIVTKQRINVAITDKSYNRKLVSLVLEKGTHQQVLDVKDSFGWYDYSIFVNEFDDFEQRFAGHVENGKTSITDPFMGNMIS</sequence>
<evidence type="ECO:0000256" key="3">
    <source>
        <dbReference type="ARBA" id="ARBA00022801"/>
    </source>
</evidence>
<proteinExistence type="inferred from homology"/>
<dbReference type="GO" id="GO:0034480">
    <property type="term" value="F:phosphatidylcholine phospholipase C activity"/>
    <property type="evidence" value="ECO:0007669"/>
    <property type="project" value="UniProtKB-EC"/>
</dbReference>
<dbReference type="InterPro" id="IPR006311">
    <property type="entry name" value="TAT_signal"/>
</dbReference>
<keyword evidence="7" id="KW-1185">Reference proteome</keyword>
<dbReference type="RefSeq" id="WP_175487049.1">
    <property type="nucleotide sequence ID" value="NZ_FOKV01000007.1"/>
</dbReference>
<dbReference type="Proteomes" id="UP000199438">
    <property type="component" value="Unassembled WGS sequence"/>
</dbReference>
<dbReference type="InterPro" id="IPR017767">
    <property type="entry name" value="PC-PLC"/>
</dbReference>
<dbReference type="Pfam" id="PF05506">
    <property type="entry name" value="PLipase_C_C"/>
    <property type="match status" value="1"/>
</dbReference>
<feature type="domain" description="Bacterial phospholipase C C-terminal" evidence="5">
    <location>
        <begin position="599"/>
        <end position="695"/>
    </location>
</feature>
<dbReference type="AlphaFoldDB" id="A0A1I1LCE3"/>
<evidence type="ECO:0000313" key="7">
    <source>
        <dbReference type="Proteomes" id="UP000199438"/>
    </source>
</evidence>
<evidence type="ECO:0000256" key="4">
    <source>
        <dbReference type="SAM" id="Coils"/>
    </source>
</evidence>
<comment type="similarity">
    <text evidence="1">Belongs to the bacterial phospholipase C family.</text>
</comment>
<dbReference type="PROSITE" id="PS51318">
    <property type="entry name" value="TAT"/>
    <property type="match status" value="1"/>
</dbReference>
<keyword evidence="3" id="KW-0378">Hydrolase</keyword>
<dbReference type="STRING" id="1334022.SAMN04487907_10718"/>
<dbReference type="EMBL" id="FOKV01000007">
    <property type="protein sequence ID" value="SFC67200.1"/>
    <property type="molecule type" value="Genomic_DNA"/>
</dbReference>
<organism evidence="6 7">
    <name type="scientific">Zunongwangia mangrovi</name>
    <dbReference type="NCBI Taxonomy" id="1334022"/>
    <lineage>
        <taxon>Bacteria</taxon>
        <taxon>Pseudomonadati</taxon>
        <taxon>Bacteroidota</taxon>
        <taxon>Flavobacteriia</taxon>
        <taxon>Flavobacteriales</taxon>
        <taxon>Flavobacteriaceae</taxon>
        <taxon>Zunongwangia</taxon>
    </lineage>
</organism>
<gene>
    <name evidence="6" type="ORF">SAMN04487907_10718</name>
</gene>
<evidence type="ECO:0000259" key="5">
    <source>
        <dbReference type="Pfam" id="PF05506"/>
    </source>
</evidence>
<reference evidence="7" key="1">
    <citation type="submission" date="2016-10" db="EMBL/GenBank/DDBJ databases">
        <authorList>
            <person name="Varghese N."/>
            <person name="Submissions S."/>
        </authorList>
    </citation>
    <scope>NUCLEOTIDE SEQUENCE [LARGE SCALE GENOMIC DNA]</scope>
    <source>
        <strain evidence="7">DSM 24499</strain>
    </source>
</reference>
<dbReference type="InterPro" id="IPR008475">
    <property type="entry name" value="PLipase_C_C"/>
</dbReference>
<evidence type="ECO:0000313" key="6">
    <source>
        <dbReference type="EMBL" id="SFC67200.1"/>
    </source>
</evidence>
<protein>
    <recommendedName>
        <fullName evidence="2">phospholipase C</fullName>
        <ecNumber evidence="2">3.1.4.3</ecNumber>
    </recommendedName>
</protein>
<dbReference type="InterPro" id="IPR017850">
    <property type="entry name" value="Alkaline_phosphatase_core_sf"/>
</dbReference>
<dbReference type="GO" id="GO:0016042">
    <property type="term" value="P:lipid catabolic process"/>
    <property type="evidence" value="ECO:0007669"/>
    <property type="project" value="InterPro"/>
</dbReference>
<dbReference type="PANTHER" id="PTHR31956:SF1">
    <property type="entry name" value="NON-SPECIFIC PHOSPHOLIPASE C1"/>
    <property type="match status" value="1"/>
</dbReference>
<dbReference type="EC" id="3.1.4.3" evidence="2"/>
<feature type="coiled-coil region" evidence="4">
    <location>
        <begin position="295"/>
        <end position="322"/>
    </location>
</feature>
<dbReference type="PANTHER" id="PTHR31956">
    <property type="entry name" value="NON-SPECIFIC PHOSPHOLIPASE C4-RELATED"/>
    <property type="match status" value="1"/>
</dbReference>
<dbReference type="NCBIfam" id="TIGR03396">
    <property type="entry name" value="PC_PLC"/>
    <property type="match status" value="1"/>
</dbReference>
<dbReference type="Gene3D" id="3.40.720.10">
    <property type="entry name" value="Alkaline Phosphatase, subunit A"/>
    <property type="match status" value="2"/>
</dbReference>
<evidence type="ECO:0000256" key="1">
    <source>
        <dbReference type="ARBA" id="ARBA00009717"/>
    </source>
</evidence>
<dbReference type="InterPro" id="IPR007312">
    <property type="entry name" value="Phosphoesterase"/>
</dbReference>